<evidence type="ECO:0000259" key="4">
    <source>
        <dbReference type="Pfam" id="PF25800"/>
    </source>
</evidence>
<keyword evidence="2" id="KW-0812">Transmembrane</keyword>
<keyword evidence="2" id="KW-0472">Membrane</keyword>
<feature type="signal peptide" evidence="3">
    <location>
        <begin position="1"/>
        <end position="23"/>
    </location>
</feature>
<dbReference type="AlphaFoldDB" id="A0A7V7GWC7"/>
<dbReference type="NCBIfam" id="TIGR03504">
    <property type="entry name" value="FimV_Cterm"/>
    <property type="match status" value="1"/>
</dbReference>
<protein>
    <submittedName>
        <fullName evidence="5">Peptigoglycan-binding protein LysM</fullName>
    </submittedName>
</protein>
<feature type="region of interest" description="Disordered" evidence="1">
    <location>
        <begin position="772"/>
        <end position="894"/>
    </location>
</feature>
<keyword evidence="2" id="KW-1133">Transmembrane helix</keyword>
<feature type="compositionally biased region" description="Low complexity" evidence="1">
    <location>
        <begin position="297"/>
        <end position="309"/>
    </location>
</feature>
<sequence>MVRKLVLAVAAASALMSSNMTLALGVGDINLRSALNQPLDAEIELLQVKDLTSQEILPNLASPDEFGRAGIERDFFLNDLVFTPVIRPDGRAVIRVTSSKPVKEPFLNFLMEVRWPSGRVLREFTLLLDPPLYSPTPVTASAPATQAWRAPVEPTQRPVPTVAAAQPRDTQPSSQPPSQPRPQSTAPASARPSSEQASGEWRTSRTDTLWEIALRSRPSGASVHQTMLAIQELNPNAFIDNNINRLKADQTLTLPDAEQARRLGQADAVAQVAAQNSAWQGGQRAEPAQRQLDARQQDAAPAAPETAPEGDSLRLVAGSAEQGEGASDSASTDSASRLRDQLDETKEQLDSLEREKAEADSRLTDMQAQMDTLQRLLELKDAQLAAMQEQLGDSAELPDIAPEPAADESTADVVAGESAQDPELPAVDESGLPADQMDAPADSLAEMPESTETPIELDEAVADDSGEVADQADTAAAELSPSAAPVPETPAAESNDQAPAVVDAEQDGVEALLQRMMQNQTFLMVGGGIILLLILLLLMALARRNARRESEMADNFIARAAENREGDESGDAEEFNVALAGFDEESQELGISHDPITEADALIAYGKLAEAAEVLNAAIEVEPERTDLRFKLMEVEGLLDNREGYAEQMTALRDMGAPESQIAAMNARFPVMAAALVAGAAVADDDATRDSLMEGDAETVFEQDELETIEYDVGGFEPEEPATDAGPVAAESEHDDLDLDFDLDDNLAKDLADPGVSAPSSQTAEDEFELDFNLDESSQPAKTETESDFTLDEDFDLSLTDDLQADSLMAEMDAMGQSEAKTPTDAEPSETSFDLSDEELMRFEEELNEAENEEAGFGQSGVESDAPASNLTSDDISFESDELNDSQLDDDDEIDALPSSTAEQALADSIAEDDEDEFDFLSGTDECATKLDLARAYIDMGDQEGARDILGEVLEEGNDQQKQDARDMMEQLD</sequence>
<name>A0A7V7GWC7_9GAMM</name>
<keyword evidence="6" id="KW-1185">Reference proteome</keyword>
<dbReference type="Pfam" id="PF25800">
    <property type="entry name" value="FimV_N"/>
    <property type="match status" value="1"/>
</dbReference>
<feature type="compositionally biased region" description="Acidic residues" evidence="1">
    <location>
        <begin position="786"/>
        <end position="796"/>
    </location>
</feature>
<feature type="region of interest" description="Disordered" evidence="1">
    <location>
        <begin position="274"/>
        <end position="339"/>
    </location>
</feature>
<comment type="caution">
    <text evidence="5">The sequence shown here is derived from an EMBL/GenBank/DDBJ whole genome shotgun (WGS) entry which is preliminary data.</text>
</comment>
<dbReference type="InterPro" id="IPR020011">
    <property type="entry name" value="FimV_C"/>
</dbReference>
<accession>A0A7V7GWC7</accession>
<gene>
    <name evidence="5" type="ORF">DT594_04475</name>
</gene>
<feature type="compositionally biased region" description="Acidic residues" evidence="1">
    <location>
        <begin position="876"/>
        <end position="894"/>
    </location>
</feature>
<feature type="domain" description="FimV N-terminal" evidence="4">
    <location>
        <begin position="24"/>
        <end position="131"/>
    </location>
</feature>
<feature type="region of interest" description="Disordered" evidence="1">
    <location>
        <begin position="394"/>
        <end position="439"/>
    </location>
</feature>
<organism evidence="5 6">
    <name type="scientific">Halopseudomonas laoshanensis</name>
    <dbReference type="NCBI Taxonomy" id="2268758"/>
    <lineage>
        <taxon>Bacteria</taxon>
        <taxon>Pseudomonadati</taxon>
        <taxon>Pseudomonadota</taxon>
        <taxon>Gammaproteobacteria</taxon>
        <taxon>Pseudomonadales</taxon>
        <taxon>Pseudomonadaceae</taxon>
        <taxon>Halopseudomonas</taxon>
    </lineage>
</organism>
<evidence type="ECO:0000256" key="2">
    <source>
        <dbReference type="SAM" id="Phobius"/>
    </source>
</evidence>
<dbReference type="EMBL" id="QOVF01000001">
    <property type="protein sequence ID" value="KAA0696594.1"/>
    <property type="molecule type" value="Genomic_DNA"/>
</dbReference>
<dbReference type="OrthoDB" id="5298707at2"/>
<dbReference type="RefSeq" id="WP_149331543.1">
    <property type="nucleotide sequence ID" value="NZ_QOVF01000001.1"/>
</dbReference>
<feature type="region of interest" description="Disordered" evidence="1">
    <location>
        <begin position="471"/>
        <end position="500"/>
    </location>
</feature>
<dbReference type="InterPro" id="IPR038440">
    <property type="entry name" value="FimV_C_sf"/>
</dbReference>
<feature type="compositionally biased region" description="Low complexity" evidence="1">
    <location>
        <begin position="326"/>
        <end position="335"/>
    </location>
</feature>
<evidence type="ECO:0000313" key="5">
    <source>
        <dbReference type="EMBL" id="KAA0696594.1"/>
    </source>
</evidence>
<dbReference type="NCBIfam" id="TIGR03505">
    <property type="entry name" value="FimV_core"/>
    <property type="match status" value="1"/>
</dbReference>
<dbReference type="Proteomes" id="UP000463138">
    <property type="component" value="Unassembled WGS sequence"/>
</dbReference>
<proteinExistence type="predicted"/>
<keyword evidence="3" id="KW-0732">Signal</keyword>
<dbReference type="InterPro" id="IPR020012">
    <property type="entry name" value="LysM_FimV"/>
</dbReference>
<evidence type="ECO:0000313" key="6">
    <source>
        <dbReference type="Proteomes" id="UP000463138"/>
    </source>
</evidence>
<reference evidence="5 6" key="1">
    <citation type="submission" date="2018-07" db="EMBL/GenBank/DDBJ databases">
        <title>Pseudomonas laoshanensis sp. nov., isolated from soil.</title>
        <authorList>
            <person name="Sun J."/>
            <person name="Yu L."/>
            <person name="Wang M."/>
            <person name="Zhang C."/>
        </authorList>
    </citation>
    <scope>NUCLEOTIDE SEQUENCE [LARGE SCALE GENOMIC DNA]</scope>
    <source>
        <strain evidence="5 6">Y22</strain>
    </source>
</reference>
<evidence type="ECO:0000256" key="3">
    <source>
        <dbReference type="SAM" id="SignalP"/>
    </source>
</evidence>
<feature type="compositionally biased region" description="Low complexity" evidence="1">
    <location>
        <begin position="181"/>
        <end position="194"/>
    </location>
</feature>
<dbReference type="InterPro" id="IPR057840">
    <property type="entry name" value="FimV_N"/>
</dbReference>
<evidence type="ECO:0000256" key="1">
    <source>
        <dbReference type="SAM" id="MobiDB-lite"/>
    </source>
</evidence>
<feature type="transmembrane region" description="Helical" evidence="2">
    <location>
        <begin position="522"/>
        <end position="542"/>
    </location>
</feature>
<dbReference type="Gene3D" id="1.20.58.2200">
    <property type="match status" value="1"/>
</dbReference>
<feature type="region of interest" description="Disordered" evidence="1">
    <location>
        <begin position="142"/>
        <end position="204"/>
    </location>
</feature>
<feature type="chain" id="PRO_5030524334" evidence="3">
    <location>
        <begin position="24"/>
        <end position="973"/>
    </location>
</feature>